<reference evidence="2" key="1">
    <citation type="submission" date="2019-11" db="EMBL/GenBank/DDBJ databases">
        <title>Leishmania tarentolae CDS.</title>
        <authorList>
            <person name="Goto Y."/>
            <person name="Yamagishi J."/>
        </authorList>
    </citation>
    <scope>NUCLEOTIDE SEQUENCE [LARGE SCALE GENOMIC DNA]</scope>
    <source>
        <strain evidence="2">Parrot Tar II</strain>
    </source>
</reference>
<feature type="region of interest" description="Disordered" evidence="1">
    <location>
        <begin position="112"/>
        <end position="146"/>
    </location>
</feature>
<keyword evidence="3" id="KW-1185">Reference proteome</keyword>
<accession>A0A640KQD2</accession>
<dbReference type="OrthoDB" id="249667at2759"/>
<name>A0A640KQD2_LEITA</name>
<feature type="compositionally biased region" description="Polar residues" evidence="1">
    <location>
        <begin position="114"/>
        <end position="133"/>
    </location>
</feature>
<sequence length="249" mass="25822">MALLLDEDEVCAVRATDSPKSAPPDGRILDSGAEMHESTSACKAASPSRIATTTPVAAAATQHRGRSPPCAGAAVTLPLKGGNGMEKMEALLFGKMKVTLVDEGSVAGRKRSSTEVLGTSVSKTPATQKTSSAHVCDGRVSGSSTQPKIVSAARSLSSLSPEQEHLSTSTLETVLMTPHEKSSQDVVLTSPEHRCGSLFASPPARPSQPSSALAREEGAVEASPLSVSAPPTKVQLRLSDFFSKMACKR</sequence>
<dbReference type="EMBL" id="BLBS01000048">
    <property type="protein sequence ID" value="GET91501.1"/>
    <property type="molecule type" value="Genomic_DNA"/>
</dbReference>
<comment type="caution">
    <text evidence="2">The sequence shown here is derived from an EMBL/GenBank/DDBJ whole genome shotgun (WGS) entry which is preliminary data.</text>
</comment>
<evidence type="ECO:0000313" key="3">
    <source>
        <dbReference type="Proteomes" id="UP000419144"/>
    </source>
</evidence>
<evidence type="ECO:0000256" key="1">
    <source>
        <dbReference type="SAM" id="MobiDB-lite"/>
    </source>
</evidence>
<proteinExistence type="predicted"/>
<feature type="region of interest" description="Disordered" evidence="1">
    <location>
        <begin position="194"/>
        <end position="230"/>
    </location>
</feature>
<dbReference type="Proteomes" id="UP000419144">
    <property type="component" value="Unassembled WGS sequence"/>
</dbReference>
<protein>
    <submittedName>
        <fullName evidence="2">Uncharacterized protein</fullName>
    </submittedName>
</protein>
<dbReference type="VEuPathDB" id="TriTrypDB:LtaPh_3217400"/>
<evidence type="ECO:0000313" key="2">
    <source>
        <dbReference type="EMBL" id="GET91501.1"/>
    </source>
</evidence>
<organism evidence="2 3">
    <name type="scientific">Leishmania tarentolae</name>
    <name type="common">Sauroleishmania tarentolae</name>
    <dbReference type="NCBI Taxonomy" id="5689"/>
    <lineage>
        <taxon>Eukaryota</taxon>
        <taxon>Discoba</taxon>
        <taxon>Euglenozoa</taxon>
        <taxon>Kinetoplastea</taxon>
        <taxon>Metakinetoplastina</taxon>
        <taxon>Trypanosomatida</taxon>
        <taxon>Trypanosomatidae</taxon>
        <taxon>Leishmaniinae</taxon>
        <taxon>Leishmania</taxon>
        <taxon>lizard Leishmania</taxon>
    </lineage>
</organism>
<gene>
    <name evidence="2" type="ORF">LtaPh_3217400</name>
</gene>
<dbReference type="AlphaFoldDB" id="A0A640KQD2"/>